<sequence length="177" mass="18837">MKISSPLTLAVLAAAALSLQAEAPRYGVQGLVNIPLGDLKDFVDSKPGPGVGVHGTFDLGDGHMLRPRLDYSVFPEASFGSLKQSAWDLSLGGDYLYFIAGKPEGLYVTGGLAVVRWSFETKDAFSKVTADTTKLGLAAGVGYQWNATVGTELRYVYSKIDRGFNADALQAGVAIRF</sequence>
<dbReference type="RefSeq" id="WP_285610227.1">
    <property type="nucleotide sequence ID" value="NZ_BSDC01000004.1"/>
</dbReference>
<feature type="signal peptide" evidence="2">
    <location>
        <begin position="1"/>
        <end position="23"/>
    </location>
</feature>
<dbReference type="InterPro" id="IPR027385">
    <property type="entry name" value="Beta-barrel_OMP"/>
</dbReference>
<organism evidence="4 5">
    <name type="scientific">Geothrix edaphica</name>
    <dbReference type="NCBI Taxonomy" id="2927976"/>
    <lineage>
        <taxon>Bacteria</taxon>
        <taxon>Pseudomonadati</taxon>
        <taxon>Acidobacteriota</taxon>
        <taxon>Holophagae</taxon>
        <taxon>Holophagales</taxon>
        <taxon>Holophagaceae</taxon>
        <taxon>Geothrix</taxon>
    </lineage>
</organism>
<keyword evidence="5" id="KW-1185">Reference proteome</keyword>
<dbReference type="InterPro" id="IPR011250">
    <property type="entry name" value="OMP/PagP_B-barrel"/>
</dbReference>
<dbReference type="Proteomes" id="UP001165044">
    <property type="component" value="Unassembled WGS sequence"/>
</dbReference>
<protein>
    <recommendedName>
        <fullName evidence="3">Outer membrane protein beta-barrel domain-containing protein</fullName>
    </recommendedName>
</protein>
<gene>
    <name evidence="4" type="ORF">GETHED_27220</name>
</gene>
<proteinExistence type="predicted"/>
<name>A0ABQ5Q194_9BACT</name>
<dbReference type="Gene3D" id="2.40.160.20">
    <property type="match status" value="1"/>
</dbReference>
<evidence type="ECO:0000259" key="3">
    <source>
        <dbReference type="Pfam" id="PF13505"/>
    </source>
</evidence>
<accession>A0ABQ5Q194</accession>
<dbReference type="SUPFAM" id="SSF56925">
    <property type="entry name" value="OMPA-like"/>
    <property type="match status" value="1"/>
</dbReference>
<evidence type="ECO:0000256" key="2">
    <source>
        <dbReference type="SAM" id="SignalP"/>
    </source>
</evidence>
<evidence type="ECO:0000256" key="1">
    <source>
        <dbReference type="ARBA" id="ARBA00022729"/>
    </source>
</evidence>
<keyword evidence="1 2" id="KW-0732">Signal</keyword>
<evidence type="ECO:0000313" key="4">
    <source>
        <dbReference type="EMBL" id="GLH68358.1"/>
    </source>
</evidence>
<comment type="caution">
    <text evidence="4">The sequence shown here is derived from an EMBL/GenBank/DDBJ whole genome shotgun (WGS) entry which is preliminary data.</text>
</comment>
<feature type="chain" id="PRO_5047322113" description="Outer membrane protein beta-barrel domain-containing protein" evidence="2">
    <location>
        <begin position="24"/>
        <end position="177"/>
    </location>
</feature>
<reference evidence="4" key="1">
    <citation type="journal article" date="2023" name="Antonie Van Leeuwenhoek">
        <title>Mesoterricola silvestris gen. nov., sp. nov., Mesoterricola sediminis sp. nov., Geothrix oryzae sp. nov., Geothrix edaphica sp. nov., Geothrix rubra sp. nov., and Geothrix limicola sp. nov., six novel members of Acidobacteriota isolated from soils.</title>
        <authorList>
            <person name="Itoh H."/>
            <person name="Sugisawa Y."/>
            <person name="Mise K."/>
            <person name="Xu Z."/>
            <person name="Kuniyasu M."/>
            <person name="Ushijima N."/>
            <person name="Kawano K."/>
            <person name="Kobayashi E."/>
            <person name="Shiratori Y."/>
            <person name="Masuda Y."/>
            <person name="Senoo K."/>
        </authorList>
    </citation>
    <scope>NUCLEOTIDE SEQUENCE</scope>
    <source>
        <strain evidence="4">Red802</strain>
    </source>
</reference>
<evidence type="ECO:0000313" key="5">
    <source>
        <dbReference type="Proteomes" id="UP001165044"/>
    </source>
</evidence>
<dbReference type="Pfam" id="PF13505">
    <property type="entry name" value="OMP_b-brl"/>
    <property type="match status" value="1"/>
</dbReference>
<feature type="domain" description="Outer membrane protein beta-barrel" evidence="3">
    <location>
        <begin position="9"/>
        <end position="177"/>
    </location>
</feature>
<dbReference type="EMBL" id="BSDC01000004">
    <property type="protein sequence ID" value="GLH68358.1"/>
    <property type="molecule type" value="Genomic_DNA"/>
</dbReference>